<evidence type="ECO:0000259" key="1">
    <source>
        <dbReference type="Pfam" id="PF21688"/>
    </source>
</evidence>
<dbReference type="PANTHER" id="PTHR42842:SF3">
    <property type="entry name" value="FAD_NAD(P)-BINDING OXIDOREDUCTASE FAMILY PROTEIN"/>
    <property type="match status" value="1"/>
</dbReference>
<name>A2C7R3_PROM3</name>
<dbReference type="InterPro" id="IPR036188">
    <property type="entry name" value="FAD/NAD-bd_sf"/>
</dbReference>
<gene>
    <name evidence="2" type="ordered locus">P9303_07721</name>
</gene>
<dbReference type="RefSeq" id="WP_011825437.1">
    <property type="nucleotide sequence ID" value="NC_008820.1"/>
</dbReference>
<protein>
    <submittedName>
        <fullName evidence="2">Uncharacterized FAD-dependent dehydrogenase</fullName>
    </submittedName>
</protein>
<proteinExistence type="predicted"/>
<dbReference type="EMBL" id="CP000554">
    <property type="protein sequence ID" value="ABM77523.1"/>
    <property type="molecule type" value="Genomic_DNA"/>
</dbReference>
<dbReference type="Pfam" id="PF21688">
    <property type="entry name" value="FAD-depend_C"/>
    <property type="match status" value="1"/>
</dbReference>
<dbReference type="KEGG" id="pmf:P9303_07721"/>
<sequence length="558" mass="61172">MLRLSELKLPLDHSPEAIEAVILKRLRIPPSQLINHRLVKRSIDARRHERIQFIYSADVKVRGEAALLKRHAGNQKIRKAPDTRYYPVAQAPTDFPQVETQRPVVVGAGPCGYFAALLLAQMGFKPLLLERGQSIKKRTLETFAFWRGQRPFNPDSNAQFGEGGAGTFSDGKLYSQVSDPEHYGRKVFEELVASGANPEILTVHRPHIGTYKLATVVRGMRARIEELGGEIRFETRVDELLLLRDLDHSRSGKPLQVVGLKLADGSTISSRYVLFALGHSARDSFAMLERVGVKLEAKPFSVGLRIEHPQPLIDRARWGPMVGHPQLGHAEYKLVHHARNGRSVYSFCMCPGGVVVGATSQADCVVTNGMSQHTRNERNANSALVVNLEHQDLCSYERWPGDPLAGVALQHELERRAFQLGGGGYCAPAQRQEDFLAGRPTTCLGEVTPSYLPGIKLVDLNQMLPAPLIEALREALPAFARRLPGYEHPDAVLTGVETRTSSPVRIPRDNSFESLNTTGLIPAGEGAGYAGGILSAGIDGIRAAEALAKQLVVVHSPA</sequence>
<evidence type="ECO:0000313" key="2">
    <source>
        <dbReference type="EMBL" id="ABM77523.1"/>
    </source>
</evidence>
<feature type="domain" description="FAD-dependent protein C-terminal" evidence="1">
    <location>
        <begin position="299"/>
        <end position="500"/>
    </location>
</feature>
<accession>A2C7R3</accession>
<dbReference type="PANTHER" id="PTHR42842">
    <property type="entry name" value="FAD/NAD(P)-BINDING OXIDOREDUCTASE"/>
    <property type="match status" value="1"/>
</dbReference>
<dbReference type="Gene3D" id="3.30.70.2700">
    <property type="match status" value="1"/>
</dbReference>
<dbReference type="Gene3D" id="3.50.50.60">
    <property type="entry name" value="FAD/NAD(P)-binding domain"/>
    <property type="match status" value="2"/>
</dbReference>
<reference evidence="2 3" key="1">
    <citation type="journal article" date="2007" name="PLoS Genet.">
        <title>Patterns and implications of gene gain and loss in the evolution of Prochlorococcus.</title>
        <authorList>
            <person name="Kettler G.C."/>
            <person name="Martiny A.C."/>
            <person name="Huang K."/>
            <person name="Zucker J."/>
            <person name="Coleman M.L."/>
            <person name="Rodrigue S."/>
            <person name="Chen F."/>
            <person name="Lapidus A."/>
            <person name="Ferriera S."/>
            <person name="Johnson J."/>
            <person name="Steglich C."/>
            <person name="Church G.M."/>
            <person name="Richardson P."/>
            <person name="Chisholm S.W."/>
        </authorList>
    </citation>
    <scope>NUCLEOTIDE SEQUENCE [LARGE SCALE GENOMIC DNA]</scope>
    <source>
        <strain evidence="2 3">MIT 9303</strain>
    </source>
</reference>
<organism evidence="2 3">
    <name type="scientific">Prochlorococcus marinus (strain MIT 9303)</name>
    <dbReference type="NCBI Taxonomy" id="59922"/>
    <lineage>
        <taxon>Bacteria</taxon>
        <taxon>Bacillati</taxon>
        <taxon>Cyanobacteriota</taxon>
        <taxon>Cyanophyceae</taxon>
        <taxon>Synechococcales</taxon>
        <taxon>Prochlorococcaceae</taxon>
        <taxon>Prochlorococcus</taxon>
    </lineage>
</organism>
<dbReference type="AlphaFoldDB" id="A2C7R3"/>
<evidence type="ECO:0000313" key="3">
    <source>
        <dbReference type="Proteomes" id="UP000002274"/>
    </source>
</evidence>
<dbReference type="SUPFAM" id="SSF51905">
    <property type="entry name" value="FAD/NAD(P)-binding domain"/>
    <property type="match status" value="1"/>
</dbReference>
<dbReference type="BioCyc" id="PMAR59922:G1G80-702-MONOMER"/>
<dbReference type="InterPro" id="IPR028348">
    <property type="entry name" value="FAD-binding_protein"/>
</dbReference>
<dbReference type="Proteomes" id="UP000002274">
    <property type="component" value="Chromosome"/>
</dbReference>
<dbReference type="HOGENOM" id="CLU_028644_3_0_3"/>
<dbReference type="PIRSF" id="PIRSF038984">
    <property type="entry name" value="FAD_binding_protein"/>
    <property type="match status" value="1"/>
</dbReference>
<dbReference type="InterPro" id="IPR049516">
    <property type="entry name" value="FAD-depend_C"/>
</dbReference>
<dbReference type="STRING" id="59922.P9303_07721"/>